<accession>A0A164RN97</accession>
<keyword evidence="4" id="KW-1185">Reference proteome</keyword>
<dbReference type="InterPro" id="IPR059179">
    <property type="entry name" value="MLKL-like_MCAfunc"/>
</dbReference>
<evidence type="ECO:0000256" key="1">
    <source>
        <dbReference type="SAM" id="MobiDB-lite"/>
    </source>
</evidence>
<dbReference type="Proteomes" id="UP000076722">
    <property type="component" value="Unassembled WGS sequence"/>
</dbReference>
<dbReference type="AlphaFoldDB" id="A0A164RN97"/>
<dbReference type="InterPro" id="IPR054000">
    <property type="entry name" value="MLKL_N"/>
</dbReference>
<feature type="domain" description="Mixed lineage kinase" evidence="2">
    <location>
        <begin position="35"/>
        <end position="133"/>
    </location>
</feature>
<organism evidence="3 4">
    <name type="scientific">Sistotremastrum niveocremeum HHB9708</name>
    <dbReference type="NCBI Taxonomy" id="1314777"/>
    <lineage>
        <taxon>Eukaryota</taxon>
        <taxon>Fungi</taxon>
        <taxon>Dikarya</taxon>
        <taxon>Basidiomycota</taxon>
        <taxon>Agaricomycotina</taxon>
        <taxon>Agaricomycetes</taxon>
        <taxon>Sistotremastrales</taxon>
        <taxon>Sistotremastraceae</taxon>
        <taxon>Sertulicium</taxon>
        <taxon>Sertulicium niveocremeum</taxon>
    </lineage>
</organism>
<dbReference type="Pfam" id="PF22215">
    <property type="entry name" value="MLKL_N"/>
    <property type="match status" value="1"/>
</dbReference>
<proteinExistence type="predicted"/>
<sequence>MAASSNALILLRLLEKAGEAIPHAGSIIKAIAGSGIVLLETAERVRTNKDDCIELAERAARYILDLSEMIQDPSKLPSNLEIKIRSFLSALKEVQETLEALGPEKSWWKRFGNETKVREEIKKCDTKLYDAWKLHIIGSVTILHREVASISEKMDSLAIIQRPSLSPESSSESSTLLGGPEEVR</sequence>
<reference evidence="3 4" key="1">
    <citation type="journal article" date="2016" name="Mol. Biol. Evol.">
        <title>Comparative Genomics of Early-Diverging Mushroom-Forming Fungi Provides Insights into the Origins of Lignocellulose Decay Capabilities.</title>
        <authorList>
            <person name="Nagy L.G."/>
            <person name="Riley R."/>
            <person name="Tritt A."/>
            <person name="Adam C."/>
            <person name="Daum C."/>
            <person name="Floudas D."/>
            <person name="Sun H."/>
            <person name="Yadav J.S."/>
            <person name="Pangilinan J."/>
            <person name="Larsson K.H."/>
            <person name="Matsuura K."/>
            <person name="Barry K."/>
            <person name="Labutti K."/>
            <person name="Kuo R."/>
            <person name="Ohm R.A."/>
            <person name="Bhattacharya S.S."/>
            <person name="Shirouzu T."/>
            <person name="Yoshinaga Y."/>
            <person name="Martin F.M."/>
            <person name="Grigoriev I.V."/>
            <person name="Hibbett D.S."/>
        </authorList>
    </citation>
    <scope>NUCLEOTIDE SEQUENCE [LARGE SCALE GENOMIC DNA]</scope>
    <source>
        <strain evidence="3 4">HHB9708</strain>
    </source>
</reference>
<feature type="region of interest" description="Disordered" evidence="1">
    <location>
        <begin position="163"/>
        <end position="184"/>
    </location>
</feature>
<dbReference type="InterPro" id="IPR036537">
    <property type="entry name" value="Adaptor_Cbl_N_dom_sf"/>
</dbReference>
<dbReference type="CDD" id="cd21037">
    <property type="entry name" value="MLKL_NTD"/>
    <property type="match status" value="1"/>
</dbReference>
<gene>
    <name evidence="3" type="ORF">SISNIDRAFT_488020</name>
</gene>
<dbReference type="Gene3D" id="1.20.930.20">
    <property type="entry name" value="Adaptor protein Cbl, N-terminal domain"/>
    <property type="match status" value="1"/>
</dbReference>
<dbReference type="OrthoDB" id="192148at2759"/>
<protein>
    <recommendedName>
        <fullName evidence="2">Mixed lineage kinase domain-containing protein</fullName>
    </recommendedName>
</protein>
<dbReference type="EMBL" id="KV419419">
    <property type="protein sequence ID" value="KZS90717.1"/>
    <property type="molecule type" value="Genomic_DNA"/>
</dbReference>
<evidence type="ECO:0000259" key="2">
    <source>
        <dbReference type="Pfam" id="PF22215"/>
    </source>
</evidence>
<name>A0A164RN97_9AGAM</name>
<evidence type="ECO:0000313" key="4">
    <source>
        <dbReference type="Proteomes" id="UP000076722"/>
    </source>
</evidence>
<dbReference type="GO" id="GO:0007166">
    <property type="term" value="P:cell surface receptor signaling pathway"/>
    <property type="evidence" value="ECO:0007669"/>
    <property type="project" value="InterPro"/>
</dbReference>
<evidence type="ECO:0000313" key="3">
    <source>
        <dbReference type="EMBL" id="KZS90717.1"/>
    </source>
</evidence>